<dbReference type="RefSeq" id="WP_235985485.1">
    <property type="nucleotide sequence ID" value="NZ_VFIA01000021.1"/>
</dbReference>
<evidence type="ECO:0000259" key="1">
    <source>
        <dbReference type="Pfam" id="PF08531"/>
    </source>
</evidence>
<reference evidence="4 5" key="1">
    <citation type="submission" date="2019-06" db="EMBL/GenBank/DDBJ databases">
        <title>Spirosoma utsteinense sp. nov. isolated from Antarctic ice-free soils.</title>
        <authorList>
            <person name="Tahon G."/>
        </authorList>
    </citation>
    <scope>NUCLEOTIDE SEQUENCE [LARGE SCALE GENOMIC DNA]</scope>
    <source>
        <strain evidence="4 5">LMG 31447</strain>
    </source>
</reference>
<keyword evidence="5" id="KW-1185">Reference proteome</keyword>
<dbReference type="PANTHER" id="PTHR34987:SF2">
    <property type="entry name" value="B, PUTATIVE (AFU_ORTHOLOGUE AFUA_7G05040)-RELATED"/>
    <property type="match status" value="1"/>
</dbReference>
<proteinExistence type="predicted"/>
<dbReference type="Pfam" id="PF08531">
    <property type="entry name" value="Bac_rhamnosid_N"/>
    <property type="match status" value="1"/>
</dbReference>
<dbReference type="InterPro" id="IPR012341">
    <property type="entry name" value="6hp_glycosidase-like_sf"/>
</dbReference>
<dbReference type="Gene3D" id="2.60.420.10">
    <property type="entry name" value="Maltose phosphorylase, domain 3"/>
    <property type="match status" value="1"/>
</dbReference>
<comment type="caution">
    <text evidence="4">The sequence shown here is derived from an EMBL/GenBank/DDBJ whole genome shotgun (WGS) entry which is preliminary data.</text>
</comment>
<evidence type="ECO:0000313" key="5">
    <source>
        <dbReference type="Proteomes" id="UP000700732"/>
    </source>
</evidence>
<dbReference type="Gene3D" id="1.50.10.10">
    <property type="match status" value="1"/>
</dbReference>
<feature type="domain" description="Alpha-L-rhamnosidase C-terminal" evidence="3">
    <location>
        <begin position="774"/>
        <end position="833"/>
    </location>
</feature>
<evidence type="ECO:0000259" key="2">
    <source>
        <dbReference type="Pfam" id="PF17389"/>
    </source>
</evidence>
<dbReference type="Pfam" id="PF17390">
    <property type="entry name" value="Bac_rhamnosid_C"/>
    <property type="match status" value="1"/>
</dbReference>
<evidence type="ECO:0008006" key="6">
    <source>
        <dbReference type="Google" id="ProtNLM"/>
    </source>
</evidence>
<dbReference type="InterPro" id="IPR035398">
    <property type="entry name" value="Bac_rhamnosid_C"/>
</dbReference>
<dbReference type="InterPro" id="IPR008928">
    <property type="entry name" value="6-hairpin_glycosidase_sf"/>
</dbReference>
<dbReference type="Proteomes" id="UP000700732">
    <property type="component" value="Unassembled WGS sequence"/>
</dbReference>
<accession>A0ABR6W8T8</accession>
<feature type="domain" description="Alpha-L-rhamnosidase six-hairpin glycosidase" evidence="2">
    <location>
        <begin position="442"/>
        <end position="766"/>
    </location>
</feature>
<sequence length="852" mass="95110">MKSFNVGLQTLSRYAATRSVIYYKRNSSRVFSLNKPVPMKIKLSAFFTLIITLVALSPRLQAQSIREDLLQKPWKAQWITGPGRPINRFTASSDLTLKDYGVYKFRKTIELSSKPTSFVVHVSGDNRYKLFVNGKQVAQGPTRGDLYFWNFETLDLAPYLQAGRNTVAAVVWNDGRLKPEAQISFLTAFILQGNGPAEEVLNTDASWKTSKDESYQPLTVRVPGYYVAGPAELLDMSKHLKGWEKTDYDESKWVSARLIGPGVTKDAAVNSSGWMLVPSPVPAMEMTTQRLAATRKASGVNVPAGFPATPTKVTIPANTTATILLDQGFLTNAYPTLQFSGGQGAGVSIGYSEGLYIRKNENMNGPRVPSLPKGNRDDVDGKIFIGKADSLLSDGTANQAYTPLWWRTYRYVQLVVSTKAEPLVIDDFYGTFTGYPFSVNAKLQSQNPEMGKMLDIGWRTARLCAFETYMDCPYYEQLQYIGDARIQSLVSLFYAGDDRLVRYGLTLMDHSRLAEGITLSRYPTDLHQQIPTFSLWWVAMLHDYYRYRPDSLFIKDKLPGARQVLSFFERYQQPDGSLKNVPYWVFTDWTQGKGWDFGMAPVGKNGESAVLDMQLLWTYQLAAELETNIGLKELGRQYMSRAELLKKTIQRKYWNSARNLFADTETKDTYSQHANSLAILSGITQASQATTVAKTMLTDTSLAPASIYFKFYLHQALTKAGLGDDYMTWLGKWRENMASGLTTWAETSDVNTSRSDCHAWGSSPNVEFFRTVLGIDSDAPGFAKVKITPHLGTIDAISGEMPHPNGKVSVAYKVEKGALKADITLPPKTTGSFVWKGKTYPLKAGRNAPVLN</sequence>
<feature type="domain" description="Bacterial alpha-L-rhamnosidase N-terminal" evidence="1">
    <location>
        <begin position="116"/>
        <end position="258"/>
    </location>
</feature>
<organism evidence="4 5">
    <name type="scientific">Spirosoma utsteinense</name>
    <dbReference type="NCBI Taxonomy" id="2585773"/>
    <lineage>
        <taxon>Bacteria</taxon>
        <taxon>Pseudomonadati</taxon>
        <taxon>Bacteroidota</taxon>
        <taxon>Cytophagia</taxon>
        <taxon>Cytophagales</taxon>
        <taxon>Cytophagaceae</taxon>
        <taxon>Spirosoma</taxon>
    </lineage>
</organism>
<dbReference type="Pfam" id="PF17389">
    <property type="entry name" value="Bac_rhamnosid6H"/>
    <property type="match status" value="1"/>
</dbReference>
<evidence type="ECO:0000313" key="4">
    <source>
        <dbReference type="EMBL" id="MBC3792996.1"/>
    </source>
</evidence>
<dbReference type="InterPro" id="IPR008979">
    <property type="entry name" value="Galactose-bd-like_sf"/>
</dbReference>
<gene>
    <name evidence="4" type="ORF">FH603_3512</name>
</gene>
<dbReference type="EMBL" id="VFIA01000021">
    <property type="protein sequence ID" value="MBC3792996.1"/>
    <property type="molecule type" value="Genomic_DNA"/>
</dbReference>
<dbReference type="Gene3D" id="2.60.120.260">
    <property type="entry name" value="Galactose-binding domain-like"/>
    <property type="match status" value="1"/>
</dbReference>
<name>A0ABR6W8T8_9BACT</name>
<dbReference type="InterPro" id="IPR035396">
    <property type="entry name" value="Bac_rhamnosid6H"/>
</dbReference>
<protein>
    <recommendedName>
        <fullName evidence="6">Alpha-L-rhamnosidase</fullName>
    </recommendedName>
</protein>
<dbReference type="SUPFAM" id="SSF48208">
    <property type="entry name" value="Six-hairpin glycosidases"/>
    <property type="match status" value="1"/>
</dbReference>
<dbReference type="PANTHER" id="PTHR34987">
    <property type="entry name" value="C, PUTATIVE (AFU_ORTHOLOGUE AFUA_3G02880)-RELATED"/>
    <property type="match status" value="1"/>
</dbReference>
<dbReference type="InterPro" id="IPR013737">
    <property type="entry name" value="Bac_rhamnosid_N"/>
</dbReference>
<dbReference type="SUPFAM" id="SSF49785">
    <property type="entry name" value="Galactose-binding domain-like"/>
    <property type="match status" value="1"/>
</dbReference>
<evidence type="ECO:0000259" key="3">
    <source>
        <dbReference type="Pfam" id="PF17390"/>
    </source>
</evidence>